<gene>
    <name evidence="1" type="ORF">B0T24DRAFT_711923</name>
</gene>
<evidence type="ECO:0000313" key="2">
    <source>
        <dbReference type="Proteomes" id="UP001287356"/>
    </source>
</evidence>
<reference evidence="1" key="2">
    <citation type="submission" date="2023-06" db="EMBL/GenBank/DDBJ databases">
        <authorList>
            <consortium name="Lawrence Berkeley National Laboratory"/>
            <person name="Haridas S."/>
            <person name="Hensen N."/>
            <person name="Bonometti L."/>
            <person name="Westerberg I."/>
            <person name="Brannstrom I.O."/>
            <person name="Guillou S."/>
            <person name="Cros-Aarteil S."/>
            <person name="Calhoun S."/>
            <person name="Kuo A."/>
            <person name="Mondo S."/>
            <person name="Pangilinan J."/>
            <person name="Riley R."/>
            <person name="Labutti K."/>
            <person name="Andreopoulos B."/>
            <person name="Lipzen A."/>
            <person name="Chen C."/>
            <person name="Yanf M."/>
            <person name="Daum C."/>
            <person name="Ng V."/>
            <person name="Clum A."/>
            <person name="Steindorff A."/>
            <person name="Ohm R."/>
            <person name="Martin F."/>
            <person name="Silar P."/>
            <person name="Natvig D."/>
            <person name="Lalanne C."/>
            <person name="Gautier V."/>
            <person name="Ament-Velasquez S.L."/>
            <person name="Kruys A."/>
            <person name="Hutchinson M.I."/>
            <person name="Powell A.J."/>
            <person name="Barry K."/>
            <person name="Miller A.N."/>
            <person name="Grigoriev I.V."/>
            <person name="Debuchy R."/>
            <person name="Gladieux P."/>
            <person name="Thoren M.H."/>
            <person name="Johannesson H."/>
        </authorList>
    </citation>
    <scope>NUCLEOTIDE SEQUENCE</scope>
    <source>
        <strain evidence="1">CBS 958.72</strain>
    </source>
</reference>
<sequence length="226" mass="25731">MYCLEPSFQYINSRRRPGADSWAAKLQRRGCIEFADNNSSVPSITAKGVPGENISEVSTYPYIVSSAEELANTWSKLNSSFFARQPRKVTKELEKENVLLLGRLLRSLSQILCPITAEDTPQHLQQRFEEEVTAREARRKEREEQHLYLGIKAITEATFQQQGGTDLISFDANPEKDPAAPRFYRQLRNPTMQELVDTIGEDRYWTGSETYTALDHGKPAEQDDPS</sequence>
<accession>A0AAE0MYY9</accession>
<proteinExistence type="predicted"/>
<evidence type="ECO:0000313" key="1">
    <source>
        <dbReference type="EMBL" id="KAK3364736.1"/>
    </source>
</evidence>
<organism evidence="1 2">
    <name type="scientific">Lasiosphaeria ovina</name>
    <dbReference type="NCBI Taxonomy" id="92902"/>
    <lineage>
        <taxon>Eukaryota</taxon>
        <taxon>Fungi</taxon>
        <taxon>Dikarya</taxon>
        <taxon>Ascomycota</taxon>
        <taxon>Pezizomycotina</taxon>
        <taxon>Sordariomycetes</taxon>
        <taxon>Sordariomycetidae</taxon>
        <taxon>Sordariales</taxon>
        <taxon>Lasiosphaeriaceae</taxon>
        <taxon>Lasiosphaeria</taxon>
    </lineage>
</organism>
<dbReference type="AlphaFoldDB" id="A0AAE0MYY9"/>
<protein>
    <submittedName>
        <fullName evidence="1">Uncharacterized protein</fullName>
    </submittedName>
</protein>
<name>A0AAE0MYY9_9PEZI</name>
<comment type="caution">
    <text evidence="1">The sequence shown here is derived from an EMBL/GenBank/DDBJ whole genome shotgun (WGS) entry which is preliminary data.</text>
</comment>
<dbReference type="Proteomes" id="UP001287356">
    <property type="component" value="Unassembled WGS sequence"/>
</dbReference>
<reference evidence="1" key="1">
    <citation type="journal article" date="2023" name="Mol. Phylogenet. Evol.">
        <title>Genome-scale phylogeny and comparative genomics of the fungal order Sordariales.</title>
        <authorList>
            <person name="Hensen N."/>
            <person name="Bonometti L."/>
            <person name="Westerberg I."/>
            <person name="Brannstrom I.O."/>
            <person name="Guillou S."/>
            <person name="Cros-Aarteil S."/>
            <person name="Calhoun S."/>
            <person name="Haridas S."/>
            <person name="Kuo A."/>
            <person name="Mondo S."/>
            <person name="Pangilinan J."/>
            <person name="Riley R."/>
            <person name="LaButti K."/>
            <person name="Andreopoulos B."/>
            <person name="Lipzen A."/>
            <person name="Chen C."/>
            <person name="Yan M."/>
            <person name="Daum C."/>
            <person name="Ng V."/>
            <person name="Clum A."/>
            <person name="Steindorff A."/>
            <person name="Ohm R.A."/>
            <person name="Martin F."/>
            <person name="Silar P."/>
            <person name="Natvig D.O."/>
            <person name="Lalanne C."/>
            <person name="Gautier V."/>
            <person name="Ament-Velasquez S.L."/>
            <person name="Kruys A."/>
            <person name="Hutchinson M.I."/>
            <person name="Powell A.J."/>
            <person name="Barry K."/>
            <person name="Miller A.N."/>
            <person name="Grigoriev I.V."/>
            <person name="Debuchy R."/>
            <person name="Gladieux P."/>
            <person name="Hiltunen Thoren M."/>
            <person name="Johannesson H."/>
        </authorList>
    </citation>
    <scope>NUCLEOTIDE SEQUENCE</scope>
    <source>
        <strain evidence="1">CBS 958.72</strain>
    </source>
</reference>
<dbReference type="EMBL" id="JAULSN010000009">
    <property type="protein sequence ID" value="KAK3364736.1"/>
    <property type="molecule type" value="Genomic_DNA"/>
</dbReference>
<keyword evidence="2" id="KW-1185">Reference proteome</keyword>